<evidence type="ECO:0000313" key="7">
    <source>
        <dbReference type="Proteomes" id="UP000263900"/>
    </source>
</evidence>
<comment type="similarity">
    <text evidence="1">Belongs to the sigma-70 factor family. ECF subfamily.</text>
</comment>
<dbReference type="PANTHER" id="PTHR43133">
    <property type="entry name" value="RNA POLYMERASE ECF-TYPE SIGMA FACTO"/>
    <property type="match status" value="1"/>
</dbReference>
<dbReference type="GO" id="GO:0006352">
    <property type="term" value="P:DNA-templated transcription initiation"/>
    <property type="evidence" value="ECO:0007669"/>
    <property type="project" value="InterPro"/>
</dbReference>
<feature type="domain" description="HTH luxR-type" evidence="5">
    <location>
        <begin position="142"/>
        <end position="199"/>
    </location>
</feature>
<dbReference type="GO" id="GO:0003677">
    <property type="term" value="F:DNA binding"/>
    <property type="evidence" value="ECO:0007669"/>
    <property type="project" value="InterPro"/>
</dbReference>
<keyword evidence="7" id="KW-1185">Reference proteome</keyword>
<organism evidence="6 7">
    <name type="scientific">Paraflavitalea soli</name>
    <dbReference type="NCBI Taxonomy" id="2315862"/>
    <lineage>
        <taxon>Bacteria</taxon>
        <taxon>Pseudomonadati</taxon>
        <taxon>Bacteroidota</taxon>
        <taxon>Chitinophagia</taxon>
        <taxon>Chitinophagales</taxon>
        <taxon>Chitinophagaceae</taxon>
        <taxon>Paraflavitalea</taxon>
    </lineage>
</organism>
<evidence type="ECO:0000259" key="5">
    <source>
        <dbReference type="SMART" id="SM00421"/>
    </source>
</evidence>
<dbReference type="SMART" id="SM00421">
    <property type="entry name" value="HTH_LUXR"/>
    <property type="match status" value="1"/>
</dbReference>
<dbReference type="AlphaFoldDB" id="A0A3B7MGD5"/>
<keyword evidence="3" id="KW-0731">Sigma factor</keyword>
<accession>A0A3B7MGD5</accession>
<name>A0A3B7MGD5_9BACT</name>
<keyword evidence="2" id="KW-0805">Transcription regulation</keyword>
<dbReference type="InterPro" id="IPR013325">
    <property type="entry name" value="RNA_pol_sigma_r2"/>
</dbReference>
<dbReference type="EMBL" id="CP032157">
    <property type="protein sequence ID" value="AXY72657.1"/>
    <property type="molecule type" value="Genomic_DNA"/>
</dbReference>
<gene>
    <name evidence="6" type="ORF">D3H65_01115</name>
</gene>
<dbReference type="InterPro" id="IPR013249">
    <property type="entry name" value="RNA_pol_sigma70_r4_t2"/>
</dbReference>
<proteinExistence type="inferred from homology"/>
<dbReference type="SUPFAM" id="SSF88946">
    <property type="entry name" value="Sigma2 domain of RNA polymerase sigma factors"/>
    <property type="match status" value="1"/>
</dbReference>
<dbReference type="InterPro" id="IPR036388">
    <property type="entry name" value="WH-like_DNA-bd_sf"/>
</dbReference>
<evidence type="ECO:0000256" key="3">
    <source>
        <dbReference type="ARBA" id="ARBA00023082"/>
    </source>
</evidence>
<evidence type="ECO:0000256" key="4">
    <source>
        <dbReference type="ARBA" id="ARBA00023163"/>
    </source>
</evidence>
<dbReference type="Gene3D" id="1.10.10.10">
    <property type="entry name" value="Winged helix-like DNA-binding domain superfamily/Winged helix DNA-binding domain"/>
    <property type="match status" value="1"/>
</dbReference>
<dbReference type="PANTHER" id="PTHR43133:SF46">
    <property type="entry name" value="RNA POLYMERASE SIGMA-70 FACTOR ECF SUBFAMILY"/>
    <property type="match status" value="1"/>
</dbReference>
<dbReference type="InterPro" id="IPR039425">
    <property type="entry name" value="RNA_pol_sigma-70-like"/>
</dbReference>
<dbReference type="InterPro" id="IPR000792">
    <property type="entry name" value="Tscrpt_reg_LuxR_C"/>
</dbReference>
<evidence type="ECO:0000256" key="1">
    <source>
        <dbReference type="ARBA" id="ARBA00010641"/>
    </source>
</evidence>
<dbReference type="Gene3D" id="1.10.1740.10">
    <property type="match status" value="1"/>
</dbReference>
<dbReference type="CDD" id="cd06171">
    <property type="entry name" value="Sigma70_r4"/>
    <property type="match status" value="1"/>
</dbReference>
<sequence length="201" mass="23194">MQKAIHMSQEAGEDLIKGIQSGNSKAFVRLYDDYFFSITYYTNGITGNWFEAENIAADTFEKVWLMRANFARFPDLMAFIYVTCRNSAYNYLRTTHHKNKKELFAGDLPMLSLEDLAADELDEETERAIVEVELLRKLHAEISLLTPKRRQILELYIQGLDMAQIAAEMGLSEEAVRNAKFKALKRLQKKLKDHPILLLVI</sequence>
<reference evidence="6 7" key="1">
    <citation type="submission" date="2018-09" db="EMBL/GenBank/DDBJ databases">
        <title>Genome sequencing of strain 6GH32-13.</title>
        <authorList>
            <person name="Weon H.-Y."/>
            <person name="Heo J."/>
            <person name="Kwon S.-W."/>
        </authorList>
    </citation>
    <scope>NUCLEOTIDE SEQUENCE [LARGE SCALE GENOMIC DNA]</scope>
    <source>
        <strain evidence="6 7">5GH32-13</strain>
    </source>
</reference>
<dbReference type="Pfam" id="PF08281">
    <property type="entry name" value="Sigma70_r4_2"/>
    <property type="match status" value="1"/>
</dbReference>
<dbReference type="GO" id="GO:0016987">
    <property type="term" value="F:sigma factor activity"/>
    <property type="evidence" value="ECO:0007669"/>
    <property type="project" value="UniProtKB-KW"/>
</dbReference>
<dbReference type="OrthoDB" id="9780326at2"/>
<dbReference type="KEGG" id="pseg:D3H65_01115"/>
<dbReference type="SUPFAM" id="SSF88659">
    <property type="entry name" value="Sigma3 and sigma4 domains of RNA polymerase sigma factors"/>
    <property type="match status" value="1"/>
</dbReference>
<protein>
    <submittedName>
        <fullName evidence="6">Sigma-70 family RNA polymerase sigma factor</fullName>
    </submittedName>
</protein>
<dbReference type="RefSeq" id="WP_119048495.1">
    <property type="nucleotide sequence ID" value="NZ_CP032157.1"/>
</dbReference>
<dbReference type="NCBIfam" id="TIGR02937">
    <property type="entry name" value="sigma70-ECF"/>
    <property type="match status" value="1"/>
</dbReference>
<keyword evidence="4" id="KW-0804">Transcription</keyword>
<dbReference type="InterPro" id="IPR013324">
    <property type="entry name" value="RNA_pol_sigma_r3/r4-like"/>
</dbReference>
<dbReference type="Proteomes" id="UP000263900">
    <property type="component" value="Chromosome"/>
</dbReference>
<evidence type="ECO:0000313" key="6">
    <source>
        <dbReference type="EMBL" id="AXY72657.1"/>
    </source>
</evidence>
<dbReference type="InterPro" id="IPR014284">
    <property type="entry name" value="RNA_pol_sigma-70_dom"/>
</dbReference>
<evidence type="ECO:0000256" key="2">
    <source>
        <dbReference type="ARBA" id="ARBA00023015"/>
    </source>
</evidence>